<proteinExistence type="predicted"/>
<sequence length="344" mass="38710">MDQLERLLKALPRTAMTEVTLEMDPGTFDQSRVRQYRELGVTRASVGVQALSDEVLAACGRSHTTSDIEKAIDALHRGGFGEAYSLDLICGLPNLTMPAWRRTLATIGSWQPPHVSIYDLSIESGTRFAQWLQQGRLMLPPEDTAADMLREAMVTLGTHYGYDHYEVSNYARQPSLRSRHNQVYWQGGEYWGFGLSASSYVHGKRFDRPRPFADYIAWVHEGCLPSDETPGDTLDEWLMLRLRTREGLSMMAIEQRFGSTCRQRLQRAAERFIQSGHMSYTNEAEGIHLRATDPDGWLILSHVVLELIVAIERAQDDHPSPSLYSGVEPTTDSRPVDPTAQAVA</sequence>
<protein>
    <submittedName>
        <fullName evidence="3">Radical S-adenosyl methionine domain-containing protein 1</fullName>
    </submittedName>
</protein>
<dbReference type="InterPro" id="IPR058240">
    <property type="entry name" value="rSAM_sf"/>
</dbReference>
<dbReference type="InterPro" id="IPR034505">
    <property type="entry name" value="Coproporphyrinogen-III_oxidase"/>
</dbReference>
<feature type="domain" description="Radical SAM core" evidence="2">
    <location>
        <begin position="1"/>
        <end position="159"/>
    </location>
</feature>
<dbReference type="PANTHER" id="PTHR13932:SF5">
    <property type="entry name" value="RADICAL S-ADENOSYL METHIONINE DOMAIN-CONTAINING PROTEIN 1, MITOCHONDRIAL"/>
    <property type="match status" value="1"/>
</dbReference>
<dbReference type="InterPro" id="IPR010723">
    <property type="entry name" value="HemN_C"/>
</dbReference>
<dbReference type="PROSITE" id="PS51918">
    <property type="entry name" value="RADICAL_SAM"/>
    <property type="match status" value="1"/>
</dbReference>
<dbReference type="Pfam" id="PF04055">
    <property type="entry name" value="Radical_SAM"/>
    <property type="match status" value="1"/>
</dbReference>
<dbReference type="Pfam" id="PF06969">
    <property type="entry name" value="HemN_C"/>
    <property type="match status" value="1"/>
</dbReference>
<dbReference type="GO" id="GO:0005737">
    <property type="term" value="C:cytoplasm"/>
    <property type="evidence" value="ECO:0007669"/>
    <property type="project" value="TreeGrafter"/>
</dbReference>
<dbReference type="SMART" id="SM00729">
    <property type="entry name" value="Elp3"/>
    <property type="match status" value="1"/>
</dbReference>
<evidence type="ECO:0000259" key="2">
    <source>
        <dbReference type="PROSITE" id="PS51918"/>
    </source>
</evidence>
<keyword evidence="4" id="KW-1185">Reference proteome</keyword>
<dbReference type="PANTHER" id="PTHR13932">
    <property type="entry name" value="COPROPORPHYRINIGEN III OXIDASE"/>
    <property type="match status" value="1"/>
</dbReference>
<evidence type="ECO:0000313" key="3">
    <source>
        <dbReference type="EMBL" id="KAF6003477.1"/>
    </source>
</evidence>
<evidence type="ECO:0000256" key="1">
    <source>
        <dbReference type="SAM" id="MobiDB-lite"/>
    </source>
</evidence>
<dbReference type="OrthoDB" id="431409at2759"/>
<dbReference type="AlphaFoldDB" id="A0A7J7ILU0"/>
<dbReference type="GO" id="GO:0051539">
    <property type="term" value="F:4 iron, 4 sulfur cluster binding"/>
    <property type="evidence" value="ECO:0007669"/>
    <property type="project" value="TreeGrafter"/>
</dbReference>
<comment type="caution">
    <text evidence="3">The sequence shown here is derived from an EMBL/GenBank/DDBJ whole genome shotgun (WGS) entry which is preliminary data.</text>
</comment>
<gene>
    <name evidence="3" type="primary">RSAD1</name>
    <name evidence="3" type="ORF">F1559_000876</name>
</gene>
<feature type="region of interest" description="Disordered" evidence="1">
    <location>
        <begin position="317"/>
        <end position="344"/>
    </location>
</feature>
<reference evidence="3 4" key="1">
    <citation type="journal article" date="2020" name="J. Phycol.">
        <title>Comparative genome analysis reveals Cyanidiococcus gen. nov., a new extremophilic red algal genus sister to Cyanidioschyzon (Cyanidioschyzonaceae, Rhodophyta).</title>
        <authorList>
            <person name="Liu S.-L."/>
            <person name="Chiang Y.-R."/>
            <person name="Yoon H.S."/>
            <person name="Fu H.-Y."/>
        </authorList>
    </citation>
    <scope>NUCLEOTIDE SEQUENCE [LARGE SCALE GENOMIC DNA]</scope>
    <source>
        <strain evidence="3 4">THAL066</strain>
    </source>
</reference>
<dbReference type="Gene3D" id="3.30.750.200">
    <property type="match status" value="1"/>
</dbReference>
<dbReference type="InterPro" id="IPR007197">
    <property type="entry name" value="rSAM"/>
</dbReference>
<name>A0A7J7ILU0_9RHOD</name>
<accession>A0A7J7ILU0</accession>
<dbReference type="Proteomes" id="UP000530660">
    <property type="component" value="Unassembled WGS sequence"/>
</dbReference>
<dbReference type="GO" id="GO:0003824">
    <property type="term" value="F:catalytic activity"/>
    <property type="evidence" value="ECO:0007669"/>
    <property type="project" value="InterPro"/>
</dbReference>
<dbReference type="EMBL" id="VWRR01000006">
    <property type="protein sequence ID" value="KAF6003477.1"/>
    <property type="molecule type" value="Genomic_DNA"/>
</dbReference>
<organism evidence="3 4">
    <name type="scientific">Cyanidiococcus yangmingshanensis</name>
    <dbReference type="NCBI Taxonomy" id="2690220"/>
    <lineage>
        <taxon>Eukaryota</taxon>
        <taxon>Rhodophyta</taxon>
        <taxon>Bangiophyceae</taxon>
        <taxon>Cyanidiales</taxon>
        <taxon>Cyanidiaceae</taxon>
        <taxon>Cyanidiococcus</taxon>
    </lineage>
</organism>
<evidence type="ECO:0000313" key="4">
    <source>
        <dbReference type="Proteomes" id="UP000530660"/>
    </source>
</evidence>
<dbReference type="SUPFAM" id="SSF102114">
    <property type="entry name" value="Radical SAM enzymes"/>
    <property type="match status" value="1"/>
</dbReference>
<dbReference type="InterPro" id="IPR006638">
    <property type="entry name" value="Elp3/MiaA/NifB-like_rSAM"/>
</dbReference>
<dbReference type="GO" id="GO:0006779">
    <property type="term" value="P:porphyrin-containing compound biosynthetic process"/>
    <property type="evidence" value="ECO:0007669"/>
    <property type="project" value="TreeGrafter"/>
</dbReference>